<evidence type="ECO:0008006" key="4">
    <source>
        <dbReference type="Google" id="ProtNLM"/>
    </source>
</evidence>
<reference evidence="2 3" key="1">
    <citation type="submission" date="2021-04" db="EMBL/GenBank/DDBJ databases">
        <title>The complete genome sequence of Neokomagataea sp. TBRC 2177.</title>
        <authorList>
            <person name="Charoenyingcharoen P."/>
            <person name="Yukphan P."/>
        </authorList>
    </citation>
    <scope>NUCLEOTIDE SEQUENCE [LARGE SCALE GENOMIC DNA]</scope>
    <source>
        <strain evidence="2 3">TBRC 2177</strain>
    </source>
</reference>
<evidence type="ECO:0000313" key="3">
    <source>
        <dbReference type="Proteomes" id="UP000677812"/>
    </source>
</evidence>
<accession>A0ABS5E5I6</accession>
<proteinExistence type="predicted"/>
<dbReference type="Proteomes" id="UP000677812">
    <property type="component" value="Unassembled WGS sequence"/>
</dbReference>
<keyword evidence="1" id="KW-1133">Transmembrane helix</keyword>
<comment type="caution">
    <text evidence="2">The sequence shown here is derived from an EMBL/GenBank/DDBJ whole genome shotgun (WGS) entry which is preliminary data.</text>
</comment>
<dbReference type="EMBL" id="JAGRQH010000002">
    <property type="protein sequence ID" value="MBR0559173.1"/>
    <property type="molecule type" value="Genomic_DNA"/>
</dbReference>
<keyword evidence="1" id="KW-0812">Transmembrane</keyword>
<name>A0ABS5E5I6_9PROT</name>
<evidence type="ECO:0000313" key="2">
    <source>
        <dbReference type="EMBL" id="MBR0559173.1"/>
    </source>
</evidence>
<keyword evidence="1" id="KW-0472">Membrane</keyword>
<keyword evidence="3" id="KW-1185">Reference proteome</keyword>
<protein>
    <recommendedName>
        <fullName evidence="4">LPXTG cell wall anchor domain-containing protein</fullName>
    </recommendedName>
</protein>
<dbReference type="RefSeq" id="WP_211680721.1">
    <property type="nucleotide sequence ID" value="NZ_JAGRQH010000002.1"/>
</dbReference>
<organism evidence="2 3">
    <name type="scientific">Neokomagataea anthophila</name>
    <dbReference type="NCBI Taxonomy" id="2826925"/>
    <lineage>
        <taxon>Bacteria</taxon>
        <taxon>Pseudomonadati</taxon>
        <taxon>Pseudomonadota</taxon>
        <taxon>Alphaproteobacteria</taxon>
        <taxon>Acetobacterales</taxon>
        <taxon>Acetobacteraceae</taxon>
        <taxon>Neokomagataea</taxon>
    </lineage>
</organism>
<feature type="transmembrane region" description="Helical" evidence="1">
    <location>
        <begin position="39"/>
        <end position="57"/>
    </location>
</feature>
<sequence length="64" mass="7079">MALETCVSGEDKQLESRSCCRGIQAARDLLEDLVIDQPWLWILLAAGLGALIGRFVFKRGKTSE</sequence>
<gene>
    <name evidence="2" type="ORF">KB213_03760</name>
</gene>
<evidence type="ECO:0000256" key="1">
    <source>
        <dbReference type="SAM" id="Phobius"/>
    </source>
</evidence>